<dbReference type="AlphaFoldDB" id="E8LGG0"/>
<dbReference type="HOGENOM" id="CLU_155669_0_1_9"/>
<evidence type="ECO:0000256" key="1">
    <source>
        <dbReference type="HAMAP-Rule" id="MF_01054"/>
    </source>
</evidence>
<dbReference type="SUPFAM" id="SSF55021">
    <property type="entry name" value="ACT-like"/>
    <property type="match status" value="1"/>
</dbReference>
<dbReference type="NCBIfam" id="NF001220">
    <property type="entry name" value="PRK00194.1"/>
    <property type="match status" value="1"/>
</dbReference>
<dbReference type="PANTHER" id="PTHR34875:SF6">
    <property type="entry name" value="UPF0237 PROTEIN MJ1558"/>
    <property type="match status" value="1"/>
</dbReference>
<dbReference type="Pfam" id="PF01842">
    <property type="entry name" value="ACT"/>
    <property type="match status" value="1"/>
</dbReference>
<dbReference type="InterPro" id="IPR050990">
    <property type="entry name" value="UPF0237/GcvR_regulator"/>
</dbReference>
<dbReference type="PROSITE" id="PS51671">
    <property type="entry name" value="ACT"/>
    <property type="match status" value="1"/>
</dbReference>
<organism evidence="3 4">
    <name type="scientific">Phascolarctobacterium succinatutens YIT 12067</name>
    <dbReference type="NCBI Taxonomy" id="626939"/>
    <lineage>
        <taxon>Bacteria</taxon>
        <taxon>Bacillati</taxon>
        <taxon>Bacillota</taxon>
        <taxon>Negativicutes</taxon>
        <taxon>Acidaminococcales</taxon>
        <taxon>Acidaminococcaceae</taxon>
        <taxon>Phascolarctobacterium</taxon>
    </lineage>
</organism>
<keyword evidence="4" id="KW-1185">Reference proteome</keyword>
<comment type="similarity">
    <text evidence="1">Belongs to the UPF0237 family.</text>
</comment>
<dbReference type="Gene3D" id="3.30.70.260">
    <property type="match status" value="1"/>
</dbReference>
<dbReference type="InterPro" id="IPR045865">
    <property type="entry name" value="ACT-like_dom_sf"/>
</dbReference>
<name>E8LGG0_9FIRM</name>
<dbReference type="Proteomes" id="UP000004923">
    <property type="component" value="Unassembled WGS sequence"/>
</dbReference>
<comment type="caution">
    <text evidence="3">The sequence shown here is derived from an EMBL/GenBank/DDBJ whole genome shotgun (WGS) entry which is preliminary data.</text>
</comment>
<dbReference type="eggNOG" id="COG3830">
    <property type="taxonomic scope" value="Bacteria"/>
</dbReference>
<evidence type="ECO:0000313" key="4">
    <source>
        <dbReference type="Proteomes" id="UP000004923"/>
    </source>
</evidence>
<proteinExistence type="inferred from homology"/>
<dbReference type="HAMAP" id="MF_01054">
    <property type="entry name" value="UPF0237"/>
    <property type="match status" value="1"/>
</dbReference>
<sequence>MKEDADMRVVLTIVGKDKVGITAKVSNALAEMNINIININQNIMQGFFNMVLIADMSEANVPIAEAGDKMAALGEEIGVEIRLQSEEIFSAMHRI</sequence>
<reference evidence="3 4" key="1">
    <citation type="submission" date="2011-01" db="EMBL/GenBank/DDBJ databases">
        <authorList>
            <person name="Weinstock G."/>
            <person name="Sodergren E."/>
            <person name="Clifton S."/>
            <person name="Fulton L."/>
            <person name="Fulton B."/>
            <person name="Courtney L."/>
            <person name="Fronick C."/>
            <person name="Harrison M."/>
            <person name="Strong C."/>
            <person name="Farmer C."/>
            <person name="Delahaunty K."/>
            <person name="Markovic C."/>
            <person name="Hall O."/>
            <person name="Minx P."/>
            <person name="Tomlinson C."/>
            <person name="Mitreva M."/>
            <person name="Hou S."/>
            <person name="Chen J."/>
            <person name="Wollam A."/>
            <person name="Pepin K.H."/>
            <person name="Johnson M."/>
            <person name="Bhonagiri V."/>
            <person name="Zhang X."/>
            <person name="Suruliraj S."/>
            <person name="Warren W."/>
            <person name="Chinwalla A."/>
            <person name="Mardis E.R."/>
            <person name="Wilson R.K."/>
        </authorList>
    </citation>
    <scope>NUCLEOTIDE SEQUENCE [LARGE SCALE GENOMIC DNA]</scope>
    <source>
        <strain evidence="3 4">YIT 12067</strain>
    </source>
</reference>
<accession>E8LGG0</accession>
<dbReference type="PANTHER" id="PTHR34875">
    <property type="entry name" value="UPF0237 PROTEIN MJ1558"/>
    <property type="match status" value="1"/>
</dbReference>
<evidence type="ECO:0000259" key="2">
    <source>
        <dbReference type="PROSITE" id="PS51671"/>
    </source>
</evidence>
<dbReference type="InterPro" id="IPR022986">
    <property type="entry name" value="UPF0237_ACT"/>
</dbReference>
<dbReference type="EMBL" id="AEVN01000102">
    <property type="protein sequence ID" value="EFY04116.1"/>
    <property type="molecule type" value="Genomic_DNA"/>
</dbReference>
<protein>
    <recommendedName>
        <fullName evidence="1">UPF0237 protein HMPREF9443_01976</fullName>
    </recommendedName>
</protein>
<dbReference type="InterPro" id="IPR002912">
    <property type="entry name" value="ACT_dom"/>
</dbReference>
<gene>
    <name evidence="3" type="ORF">HMPREF9443_01976</name>
</gene>
<feature type="domain" description="ACT" evidence="2">
    <location>
        <begin position="10"/>
        <end position="84"/>
    </location>
</feature>
<evidence type="ECO:0000313" key="3">
    <source>
        <dbReference type="EMBL" id="EFY04116.1"/>
    </source>
</evidence>